<evidence type="ECO:0000313" key="2">
    <source>
        <dbReference type="Proteomes" id="UP000298860"/>
    </source>
</evidence>
<dbReference type="OrthoDB" id="3850404at2"/>
<reference evidence="2" key="1">
    <citation type="submission" date="2019-04" db="EMBL/GenBank/DDBJ databases">
        <title>Draft genome sequence of Pseudonocardiaceae bacterium SL3-2-4.</title>
        <authorList>
            <person name="Ningsih F."/>
            <person name="Yokota A."/>
            <person name="Sakai Y."/>
            <person name="Nanatani K."/>
            <person name="Yabe S."/>
            <person name="Oetari A."/>
            <person name="Sjamsuridzal W."/>
        </authorList>
    </citation>
    <scope>NUCLEOTIDE SEQUENCE [LARGE SCALE GENOMIC DNA]</scope>
    <source>
        <strain evidence="2">SL3-2-4</strain>
    </source>
</reference>
<gene>
    <name evidence="1" type="ORF">GTS_36240</name>
</gene>
<comment type="caution">
    <text evidence="1">The sequence shown here is derived from an EMBL/GenBank/DDBJ whole genome shotgun (WGS) entry which is preliminary data.</text>
</comment>
<accession>A0A4D4J605</accession>
<evidence type="ECO:0000313" key="1">
    <source>
        <dbReference type="EMBL" id="GDY31991.1"/>
    </source>
</evidence>
<keyword evidence="2" id="KW-1185">Reference proteome</keyword>
<dbReference type="RefSeq" id="WP_137815030.1">
    <property type="nucleotide sequence ID" value="NZ_BJFL01000019.1"/>
</dbReference>
<name>A0A4D4J605_9PSEU</name>
<sequence>MGIIAALQGATRNEDIPLWVAVPPGYFSLPLGDVVGSLERAESVLTDVADEAQEISIRALIGVLSVLLSDLASCGALYCGIGRHISPTDSTVVTSSLVVSYQEYEGTRNPRLLLNDLIQAKADSKEHGQPELIDVLERPTLFFERTRHLPTPQLPGQPDVPEGSTSAVYQLEAFVPSDNGDRLAAIEFSTPFDSHGPEYRAMVVQMAASVSFEPPAVSPDAGNKITRLLW</sequence>
<protein>
    <submittedName>
        <fullName evidence="1">Uncharacterized protein</fullName>
    </submittedName>
</protein>
<dbReference type="Proteomes" id="UP000298860">
    <property type="component" value="Unassembled WGS sequence"/>
</dbReference>
<dbReference type="AlphaFoldDB" id="A0A4D4J605"/>
<dbReference type="EMBL" id="BJFL01000019">
    <property type="protein sequence ID" value="GDY31991.1"/>
    <property type="molecule type" value="Genomic_DNA"/>
</dbReference>
<proteinExistence type="predicted"/>
<organism evidence="1 2">
    <name type="scientific">Gandjariella thermophila</name>
    <dbReference type="NCBI Taxonomy" id="1931992"/>
    <lineage>
        <taxon>Bacteria</taxon>
        <taxon>Bacillati</taxon>
        <taxon>Actinomycetota</taxon>
        <taxon>Actinomycetes</taxon>
        <taxon>Pseudonocardiales</taxon>
        <taxon>Pseudonocardiaceae</taxon>
        <taxon>Gandjariella</taxon>
    </lineage>
</organism>